<dbReference type="GO" id="GO:0016589">
    <property type="term" value="C:NURF complex"/>
    <property type="evidence" value="ECO:0000318"/>
    <property type="project" value="GO_Central"/>
</dbReference>
<evidence type="ECO:0000313" key="4">
    <source>
        <dbReference type="Proteomes" id="UP000007110"/>
    </source>
</evidence>
<feature type="region of interest" description="Disordered" evidence="1">
    <location>
        <begin position="85"/>
        <end position="141"/>
    </location>
</feature>
<feature type="compositionally biased region" description="Basic and acidic residues" evidence="1">
    <location>
        <begin position="85"/>
        <end position="97"/>
    </location>
</feature>
<feature type="domain" description="SANT" evidence="2">
    <location>
        <begin position="36"/>
        <end position="77"/>
    </location>
</feature>
<dbReference type="PANTHER" id="PTHR21397:SF2">
    <property type="entry name" value="CHROMATIN COMPLEXES SUBUNIT BAP18"/>
    <property type="match status" value="1"/>
</dbReference>
<dbReference type="GeneID" id="590089"/>
<dbReference type="SUPFAM" id="SSF46689">
    <property type="entry name" value="Homeodomain-like"/>
    <property type="match status" value="1"/>
</dbReference>
<dbReference type="KEGG" id="spu:590089"/>
<dbReference type="InterPro" id="IPR001005">
    <property type="entry name" value="SANT/Myb"/>
</dbReference>
<reference evidence="3" key="2">
    <citation type="submission" date="2021-01" db="UniProtKB">
        <authorList>
            <consortium name="EnsemblMetazoa"/>
        </authorList>
    </citation>
    <scope>IDENTIFICATION</scope>
</reference>
<evidence type="ECO:0000313" key="3">
    <source>
        <dbReference type="EnsemblMetazoa" id="XP_030837559"/>
    </source>
</evidence>
<dbReference type="OMA" id="TPVSGKW"/>
<evidence type="ECO:0000256" key="1">
    <source>
        <dbReference type="SAM" id="MobiDB-lite"/>
    </source>
</evidence>
<evidence type="ECO:0000259" key="2">
    <source>
        <dbReference type="PROSITE" id="PS51293"/>
    </source>
</evidence>
<dbReference type="Gene3D" id="1.20.58.1880">
    <property type="match status" value="1"/>
</dbReference>
<dbReference type="Pfam" id="PF00249">
    <property type="entry name" value="Myb_DNA-binding"/>
    <property type="match status" value="1"/>
</dbReference>
<keyword evidence="4" id="KW-1185">Reference proteome</keyword>
<dbReference type="PANTHER" id="PTHR21397">
    <property type="entry name" value="CHROMATIN COMPLEXES SUBUNIT BAP18-RELATED"/>
    <property type="match status" value="1"/>
</dbReference>
<dbReference type="EnsemblMetazoa" id="XM_030981699">
    <property type="protein sequence ID" value="XP_030837559"/>
    <property type="gene ID" value="LOC590089"/>
</dbReference>
<dbReference type="InParanoid" id="A0A7M7NJJ7"/>
<proteinExistence type="predicted"/>
<dbReference type="FunFam" id="1.10.10.60:FF:000452">
    <property type="entry name" value="Chromatin complexes subunit BAP18"/>
    <property type="match status" value="1"/>
</dbReference>
<dbReference type="InterPro" id="IPR017884">
    <property type="entry name" value="SANT_dom"/>
</dbReference>
<reference evidence="4" key="1">
    <citation type="submission" date="2015-02" db="EMBL/GenBank/DDBJ databases">
        <title>Genome sequencing for Strongylocentrotus purpuratus.</title>
        <authorList>
            <person name="Murali S."/>
            <person name="Liu Y."/>
            <person name="Vee V."/>
            <person name="English A."/>
            <person name="Wang M."/>
            <person name="Skinner E."/>
            <person name="Han Y."/>
            <person name="Muzny D.M."/>
            <person name="Worley K.C."/>
            <person name="Gibbs R.A."/>
        </authorList>
    </citation>
    <scope>NUCLEOTIDE SEQUENCE</scope>
</reference>
<protein>
    <recommendedName>
        <fullName evidence="2">SANT domain-containing protein</fullName>
    </recommendedName>
</protein>
<dbReference type="GO" id="GO:0071339">
    <property type="term" value="C:MLL1 complex"/>
    <property type="evidence" value="ECO:0000318"/>
    <property type="project" value="GO_Central"/>
</dbReference>
<dbReference type="SMART" id="SM00717">
    <property type="entry name" value="SANT"/>
    <property type="match status" value="1"/>
</dbReference>
<accession>A0A7M7NJJ7</accession>
<dbReference type="AlphaFoldDB" id="A0A7M7NJJ7"/>
<dbReference type="CDD" id="cd00167">
    <property type="entry name" value="SANT"/>
    <property type="match status" value="1"/>
</dbReference>
<dbReference type="OrthoDB" id="10021571at2759"/>
<organism evidence="3 4">
    <name type="scientific">Strongylocentrotus purpuratus</name>
    <name type="common">Purple sea urchin</name>
    <dbReference type="NCBI Taxonomy" id="7668"/>
    <lineage>
        <taxon>Eukaryota</taxon>
        <taxon>Metazoa</taxon>
        <taxon>Echinodermata</taxon>
        <taxon>Eleutherozoa</taxon>
        <taxon>Echinozoa</taxon>
        <taxon>Echinoidea</taxon>
        <taxon>Euechinoidea</taxon>
        <taxon>Echinacea</taxon>
        <taxon>Camarodonta</taxon>
        <taxon>Echinidea</taxon>
        <taxon>Strongylocentrotidae</taxon>
        <taxon>Strongylocentrotus</taxon>
    </lineage>
</organism>
<dbReference type="InterPro" id="IPR009057">
    <property type="entry name" value="Homeodomain-like_sf"/>
</dbReference>
<dbReference type="Proteomes" id="UP000007110">
    <property type="component" value="Unassembled WGS sequence"/>
</dbReference>
<feature type="compositionally biased region" description="Polar residues" evidence="1">
    <location>
        <begin position="98"/>
        <end position="113"/>
    </location>
</feature>
<name>A0A7M7NJJ7_STRPU</name>
<sequence length="184" mass="19699">MSSAGKVGEIFSAAGAAFSQLGELTMQLYPANDQTPVSGKWTDEEVDMLKNAIKQFGDDLHKISDVIKTRTVSQIRAAIKRKSLDVNCKKDKSDSGHSEPSTGLTLTSQSPARASSGERPSKRTKHDSLEPGTDSLVDIEGLEDSSVSPCKRLEYDGIQPAAGIDIKVECEATSSGTEADILQR</sequence>
<dbReference type="RefSeq" id="XP_030837559.1">
    <property type="nucleotide sequence ID" value="XM_030981699.1"/>
</dbReference>
<dbReference type="PROSITE" id="PS51293">
    <property type="entry name" value="SANT"/>
    <property type="match status" value="1"/>
</dbReference>